<dbReference type="PATRIC" id="fig|1497955.3.peg.1247"/>
<organism evidence="5 6">
    <name type="scientific">Amygdalobacter nucleatus</name>
    <dbReference type="NCBI Taxonomy" id="3029274"/>
    <lineage>
        <taxon>Bacteria</taxon>
        <taxon>Bacillati</taxon>
        <taxon>Bacillota</taxon>
        <taxon>Clostridia</taxon>
        <taxon>Eubacteriales</taxon>
        <taxon>Oscillospiraceae</taxon>
        <taxon>Amygdalobacter</taxon>
    </lineage>
</organism>
<dbReference type="EMBL" id="LSCV01000042">
    <property type="protein sequence ID" value="KXB39248.1"/>
    <property type="molecule type" value="Genomic_DNA"/>
</dbReference>
<dbReference type="Gene3D" id="2.40.30.10">
    <property type="entry name" value="Translation factors"/>
    <property type="match status" value="1"/>
</dbReference>
<dbReference type="OrthoDB" id="9807498at2"/>
<evidence type="ECO:0000313" key="5">
    <source>
        <dbReference type="EMBL" id="KXB39248.1"/>
    </source>
</evidence>
<dbReference type="Pfam" id="PF16325">
    <property type="entry name" value="Peptidase_U32_C"/>
    <property type="match status" value="1"/>
</dbReference>
<dbReference type="PANTHER" id="PTHR30217">
    <property type="entry name" value="PEPTIDASE U32 FAMILY"/>
    <property type="match status" value="1"/>
</dbReference>
<accession>A0A133Y7R2</accession>
<keyword evidence="1" id="KW-0645">Protease</keyword>
<dbReference type="STRING" id="1497955.HMPREF1872_01280"/>
<comment type="caution">
    <text evidence="5">The sequence shown here is derived from an EMBL/GenBank/DDBJ whole genome shotgun (WGS) entry which is preliminary data.</text>
</comment>
<sequence>MQKKRGAWRGPIELLAPAGNMEKLKAAVLYGTDAVYMAGQAFGLRAFSKNFTTDEMFQARQYCTEHGVKMYITCNIMAHPSHMAELDSYINFLKELKPDGVIISDPGVLLRFNELAPELEKHISTQASTTNAQGCLFWWANGAKRIVLARELSLEDIQSIAESIPADMTLEAFVHGAMCMAYSGRCLLSNMLTGRGANQGECAQICRWEYKLIEQKRLQKTLHNGEKPEENYQFSLEEDQHGTYFLSSKDLCMIEHIPEMVEAGITSFKIEGRMKGAYYVAMTIRAYRKALDSYLADPEHYVFEPECLNELKQMTHREYGTGFYFKAPQEQAQVAKDESYQKEATIAGIVMRDLEASEFASPEAGLMPLEEFVVKTASLGKRKQRELKKLELLDDATHELEEEGVLPVGRYALLEERNFVDIGEVLEFVLPRGPILTYQVEALYDSNGRKQARIRHAKEMFYLAIPANWPKLPAGTFVRKKDG</sequence>
<evidence type="ECO:0000256" key="2">
    <source>
        <dbReference type="ARBA" id="ARBA00022801"/>
    </source>
</evidence>
<dbReference type="Proteomes" id="UP000070080">
    <property type="component" value="Unassembled WGS sequence"/>
</dbReference>
<dbReference type="Pfam" id="PF01136">
    <property type="entry name" value="Peptidase_U32"/>
    <property type="match status" value="1"/>
</dbReference>
<dbReference type="InterPro" id="IPR001539">
    <property type="entry name" value="Peptidase_U32"/>
</dbReference>
<gene>
    <name evidence="5" type="ORF">HMPREF1872_01280</name>
</gene>
<dbReference type="GO" id="GO:0008233">
    <property type="term" value="F:peptidase activity"/>
    <property type="evidence" value="ECO:0007669"/>
    <property type="project" value="UniProtKB-KW"/>
</dbReference>
<comment type="similarity">
    <text evidence="3">Belongs to the peptidase U32 family.</text>
</comment>
<proteinExistence type="inferred from homology"/>
<protein>
    <submittedName>
        <fullName evidence="5">Peptidase, U32 family</fullName>
    </submittedName>
</protein>
<name>A0A133Y7R2_9FIRM</name>
<dbReference type="InterPro" id="IPR032525">
    <property type="entry name" value="Peptidase_U32_C"/>
</dbReference>
<dbReference type="PANTHER" id="PTHR30217:SF6">
    <property type="entry name" value="TRNA HYDROXYLATION PROTEIN P"/>
    <property type="match status" value="1"/>
</dbReference>
<dbReference type="GO" id="GO:0006508">
    <property type="term" value="P:proteolysis"/>
    <property type="evidence" value="ECO:0007669"/>
    <property type="project" value="UniProtKB-KW"/>
</dbReference>
<evidence type="ECO:0000259" key="4">
    <source>
        <dbReference type="Pfam" id="PF16325"/>
    </source>
</evidence>
<reference evidence="6" key="1">
    <citation type="submission" date="2016-01" db="EMBL/GenBank/DDBJ databases">
        <authorList>
            <person name="Mitreva M."/>
            <person name="Pepin K.H."/>
            <person name="Mihindukulasuriya K.A."/>
            <person name="Fulton R."/>
            <person name="Fronick C."/>
            <person name="O'Laughlin M."/>
            <person name="Miner T."/>
            <person name="Herter B."/>
            <person name="Rosa B.A."/>
            <person name="Cordes M."/>
            <person name="Tomlinson C."/>
            <person name="Wollam A."/>
            <person name="Palsikar V.B."/>
            <person name="Mardis E.R."/>
            <person name="Wilson R.K."/>
        </authorList>
    </citation>
    <scope>NUCLEOTIDE SEQUENCE [LARGE SCALE GENOMIC DNA]</scope>
    <source>
        <strain evidence="6">KA00274</strain>
    </source>
</reference>
<dbReference type="PROSITE" id="PS01276">
    <property type="entry name" value="PEPTIDASE_U32"/>
    <property type="match status" value="1"/>
</dbReference>
<dbReference type="AlphaFoldDB" id="A0A133Y7R2"/>
<evidence type="ECO:0000256" key="3">
    <source>
        <dbReference type="ARBA" id="ARBA00038374"/>
    </source>
</evidence>
<evidence type="ECO:0000313" key="6">
    <source>
        <dbReference type="Proteomes" id="UP000070080"/>
    </source>
</evidence>
<keyword evidence="6" id="KW-1185">Reference proteome</keyword>
<dbReference type="InterPro" id="IPR051454">
    <property type="entry name" value="RNA/ubiquinone_mod_enzymes"/>
</dbReference>
<keyword evidence="2" id="KW-0378">Hydrolase</keyword>
<dbReference type="RefSeq" id="WP_066714864.1">
    <property type="nucleotide sequence ID" value="NZ_CP118869.1"/>
</dbReference>
<feature type="domain" description="Peptidase family U32 C-terminal" evidence="4">
    <location>
        <begin position="411"/>
        <end position="467"/>
    </location>
</feature>
<evidence type="ECO:0000256" key="1">
    <source>
        <dbReference type="ARBA" id="ARBA00022670"/>
    </source>
</evidence>